<evidence type="ECO:0000256" key="1">
    <source>
        <dbReference type="ARBA" id="ARBA00012122"/>
    </source>
</evidence>
<protein>
    <recommendedName>
        <fullName evidence="1">N-acetylglucosamine kinase</fullName>
        <ecNumber evidence="1">2.7.1.59</ecNumber>
    </recommendedName>
</protein>
<dbReference type="CDD" id="cd24057">
    <property type="entry name" value="ASKHA_NBD_ROK_NAGK"/>
    <property type="match status" value="1"/>
</dbReference>
<keyword evidence="2" id="KW-0808">Transferase</keyword>
<proteinExistence type="predicted"/>
<comment type="catalytic activity">
    <reaction evidence="9">
        <text>N-acetyl-D-glucosamine + ATP = N-acetyl-D-glucosamine 6-phosphate + ADP + H(+)</text>
        <dbReference type="Rhea" id="RHEA:17417"/>
        <dbReference type="ChEBI" id="CHEBI:15378"/>
        <dbReference type="ChEBI" id="CHEBI:30616"/>
        <dbReference type="ChEBI" id="CHEBI:57513"/>
        <dbReference type="ChEBI" id="CHEBI:456216"/>
        <dbReference type="ChEBI" id="CHEBI:506227"/>
        <dbReference type="EC" id="2.7.1.59"/>
    </reaction>
</comment>
<evidence type="ECO:0000256" key="6">
    <source>
        <dbReference type="ARBA" id="ARBA00022833"/>
    </source>
</evidence>
<keyword evidence="3" id="KW-0479">Metal-binding</keyword>
<reference evidence="11" key="1">
    <citation type="journal article" date="2019" name="Int. J. Syst. Evol. Microbiol.">
        <title>The Global Catalogue of Microorganisms (GCM) 10K type strain sequencing project: providing services to taxonomists for standard genome sequencing and annotation.</title>
        <authorList>
            <consortium name="The Broad Institute Genomics Platform"/>
            <consortium name="The Broad Institute Genome Sequencing Center for Infectious Disease"/>
            <person name="Wu L."/>
            <person name="Ma J."/>
        </authorList>
    </citation>
    <scope>NUCLEOTIDE SEQUENCE [LARGE SCALE GENOMIC DNA]</scope>
    <source>
        <strain evidence="11">KCTC 12848</strain>
    </source>
</reference>
<organism evidence="10 11">
    <name type="scientific">Microbulbifer halophilus</name>
    <dbReference type="NCBI Taxonomy" id="453963"/>
    <lineage>
        <taxon>Bacteria</taxon>
        <taxon>Pseudomonadati</taxon>
        <taxon>Pseudomonadota</taxon>
        <taxon>Gammaproteobacteria</taxon>
        <taxon>Cellvibrionales</taxon>
        <taxon>Microbulbiferaceae</taxon>
        <taxon>Microbulbifer</taxon>
    </lineage>
</organism>
<keyword evidence="8" id="KW-0119">Carbohydrate metabolism</keyword>
<evidence type="ECO:0000313" key="11">
    <source>
        <dbReference type="Proteomes" id="UP001597425"/>
    </source>
</evidence>
<gene>
    <name evidence="10" type="ORF">ACFSKX_06130</name>
</gene>
<keyword evidence="11" id="KW-1185">Reference proteome</keyword>
<dbReference type="InterPro" id="IPR000600">
    <property type="entry name" value="ROK"/>
</dbReference>
<name>A0ABW5ECI7_9GAMM</name>
<keyword evidence="7" id="KW-0067">ATP-binding</keyword>
<keyword evidence="6" id="KW-0862">Zinc</keyword>
<evidence type="ECO:0000256" key="9">
    <source>
        <dbReference type="ARBA" id="ARBA00049065"/>
    </source>
</evidence>
<comment type="caution">
    <text evidence="10">The sequence shown here is derived from an EMBL/GenBank/DDBJ whole genome shotgun (WGS) entry which is preliminary data.</text>
</comment>
<evidence type="ECO:0000256" key="8">
    <source>
        <dbReference type="ARBA" id="ARBA00023277"/>
    </source>
</evidence>
<sequence>MIYGLDIGGTKIEFARFNQKLRKLDSRRVDTPTGDFRAFIDTLVELVESADRQHGTAAPLGVGMPGLVDRDGRSLSANVPCASGRNVARALGERLRRPVAIENDCRLFALSEARGGAGNDHRHVYGAVLGTGAAGGLVVDGELYRSRQGIAGEYGHQQLPARLQQKYELPLLPCGCGLSGCMESYIAGPGLVSLHRHFAAQSLTVPQLVQRWRAGEAAAAHTMEVFLDLLGAAFANLAMACDPDIIVLGGGLSHIEELYTRLPATIEQHLFSGFRAPALAPPKFGDASGARGAALLVQSHESEQLLPESETDPG</sequence>
<evidence type="ECO:0000256" key="5">
    <source>
        <dbReference type="ARBA" id="ARBA00022777"/>
    </source>
</evidence>
<dbReference type="InterPro" id="IPR043129">
    <property type="entry name" value="ATPase_NBD"/>
</dbReference>
<dbReference type="RefSeq" id="WP_265719957.1">
    <property type="nucleotide sequence ID" value="NZ_JAPIVK010000001.1"/>
</dbReference>
<evidence type="ECO:0000256" key="3">
    <source>
        <dbReference type="ARBA" id="ARBA00022723"/>
    </source>
</evidence>
<evidence type="ECO:0000313" key="10">
    <source>
        <dbReference type="EMBL" id="MFD2309993.1"/>
    </source>
</evidence>
<evidence type="ECO:0000256" key="7">
    <source>
        <dbReference type="ARBA" id="ARBA00022840"/>
    </source>
</evidence>
<dbReference type="PANTHER" id="PTHR18964:SF162">
    <property type="entry name" value="N-ACETYL-D-GLUCOSAMINE KINASE"/>
    <property type="match status" value="1"/>
</dbReference>
<dbReference type="EC" id="2.7.1.59" evidence="1"/>
<dbReference type="PANTHER" id="PTHR18964">
    <property type="entry name" value="ROK (REPRESSOR, ORF, KINASE) FAMILY"/>
    <property type="match status" value="1"/>
</dbReference>
<dbReference type="Proteomes" id="UP001597425">
    <property type="component" value="Unassembled WGS sequence"/>
</dbReference>
<dbReference type="Gene3D" id="3.30.420.40">
    <property type="match status" value="2"/>
</dbReference>
<dbReference type="SUPFAM" id="SSF53067">
    <property type="entry name" value="Actin-like ATPase domain"/>
    <property type="match status" value="1"/>
</dbReference>
<keyword evidence="5" id="KW-0418">Kinase</keyword>
<accession>A0ABW5ECI7</accession>
<dbReference type="EMBL" id="JBHUJD010000006">
    <property type="protein sequence ID" value="MFD2309993.1"/>
    <property type="molecule type" value="Genomic_DNA"/>
</dbReference>
<keyword evidence="4" id="KW-0547">Nucleotide-binding</keyword>
<evidence type="ECO:0000256" key="4">
    <source>
        <dbReference type="ARBA" id="ARBA00022741"/>
    </source>
</evidence>
<dbReference type="Pfam" id="PF00480">
    <property type="entry name" value="ROK"/>
    <property type="match status" value="1"/>
</dbReference>
<evidence type="ECO:0000256" key="2">
    <source>
        <dbReference type="ARBA" id="ARBA00022679"/>
    </source>
</evidence>